<gene>
    <name evidence="1" type="ORF">PDM29_18665</name>
</gene>
<dbReference type="EMBL" id="CP115541">
    <property type="protein sequence ID" value="WNH52327.1"/>
    <property type="molecule type" value="Genomic_DNA"/>
</dbReference>
<organism evidence="1 2">
    <name type="scientific">Stenotrophomonas oahuensis</name>
    <dbReference type="NCBI Taxonomy" id="3003271"/>
    <lineage>
        <taxon>Bacteria</taxon>
        <taxon>Pseudomonadati</taxon>
        <taxon>Pseudomonadota</taxon>
        <taxon>Gammaproteobacteria</taxon>
        <taxon>Lysobacterales</taxon>
        <taxon>Lysobacteraceae</taxon>
        <taxon>Stenotrophomonas</taxon>
    </lineage>
</organism>
<proteinExistence type="predicted"/>
<evidence type="ECO:0000313" key="2">
    <source>
        <dbReference type="Proteomes" id="UP001302072"/>
    </source>
</evidence>
<accession>A0ABY9YNM1</accession>
<sequence length="55" mass="5921">MAVTSAMIGSIVYSLPADCTTVIVNGIGYQQCSNGWYQPQYMGTTVQYVVVDAPQ</sequence>
<name>A0ABY9YNM1_9GAMM</name>
<reference evidence="1 2" key="1">
    <citation type="submission" date="2022-12" db="EMBL/GenBank/DDBJ databases">
        <title>Two new species, Stenotrophomonas aracearum and Stenotrophomonas oahuensis, isolated from Anthurium (Araceae family) in Hawaii.</title>
        <authorList>
            <person name="Chunag S.C."/>
            <person name="Dobhal S."/>
            <person name="Alvarez A."/>
            <person name="Arif M."/>
        </authorList>
    </citation>
    <scope>NUCLEOTIDE SEQUENCE [LARGE SCALE GENOMIC DNA]</scope>
    <source>
        <strain evidence="1 2">A5586</strain>
    </source>
</reference>
<dbReference type="RefSeq" id="WP_311191530.1">
    <property type="nucleotide sequence ID" value="NZ_CP115541.1"/>
</dbReference>
<keyword evidence="2" id="KW-1185">Reference proteome</keyword>
<dbReference type="Proteomes" id="UP001302072">
    <property type="component" value="Chromosome"/>
</dbReference>
<evidence type="ECO:0000313" key="1">
    <source>
        <dbReference type="EMBL" id="WNH52327.1"/>
    </source>
</evidence>
<protein>
    <submittedName>
        <fullName evidence="1">Uncharacterized protein</fullName>
    </submittedName>
</protein>